<dbReference type="InterPro" id="IPR050697">
    <property type="entry name" value="Adenylyl/Guanylyl_Cyclase_3/4"/>
</dbReference>
<dbReference type="InterPro" id="IPR011990">
    <property type="entry name" value="TPR-like_helical_dom_sf"/>
</dbReference>
<dbReference type="PROSITE" id="PS50125">
    <property type="entry name" value="GUANYLATE_CYCLASE_2"/>
    <property type="match status" value="1"/>
</dbReference>
<feature type="repeat" description="TPR" evidence="1">
    <location>
        <begin position="418"/>
        <end position="451"/>
    </location>
</feature>
<feature type="domain" description="Guanylate cyclase" evidence="2">
    <location>
        <begin position="9"/>
        <end position="116"/>
    </location>
</feature>
<evidence type="ECO:0000313" key="4">
    <source>
        <dbReference type="Proteomes" id="UP000187181"/>
    </source>
</evidence>
<proteinExistence type="predicted"/>
<protein>
    <submittedName>
        <fullName evidence="3">TolB amino-terminal domain-containing protein</fullName>
    </submittedName>
</protein>
<dbReference type="Gene3D" id="1.25.40.10">
    <property type="entry name" value="Tetratricopeptide repeat domain"/>
    <property type="match status" value="1"/>
</dbReference>
<dbReference type="InterPro" id="IPR019734">
    <property type="entry name" value="TPR_rpt"/>
</dbReference>
<dbReference type="STRING" id="1317125.SAMN05444128_2823"/>
<reference evidence="4" key="1">
    <citation type="submission" date="2017-01" db="EMBL/GenBank/DDBJ databases">
        <authorList>
            <person name="Varghese N."/>
            <person name="Submissions S."/>
        </authorList>
    </citation>
    <scope>NUCLEOTIDE SEQUENCE [LARGE SCALE GENOMIC DNA]</scope>
    <source>
        <strain evidence="4">LP100</strain>
    </source>
</reference>
<dbReference type="PANTHER" id="PTHR43081">
    <property type="entry name" value="ADENYLATE CYCLASE, TERMINAL-DIFFERENTIATION SPECIFIC-RELATED"/>
    <property type="match status" value="1"/>
</dbReference>
<dbReference type="EMBL" id="FTPP01000002">
    <property type="protein sequence ID" value="SIT92372.1"/>
    <property type="molecule type" value="Genomic_DNA"/>
</dbReference>
<dbReference type="CDD" id="cd07302">
    <property type="entry name" value="CHD"/>
    <property type="match status" value="1"/>
</dbReference>
<accession>A0A1R3XL16</accession>
<dbReference type="InterPro" id="IPR029787">
    <property type="entry name" value="Nucleotide_cyclase"/>
</dbReference>
<dbReference type="Pfam" id="PF00211">
    <property type="entry name" value="Guanylate_cyc"/>
    <property type="match status" value="1"/>
</dbReference>
<dbReference type="OrthoDB" id="9779074at2"/>
<evidence type="ECO:0000259" key="2">
    <source>
        <dbReference type="PROSITE" id="PS50125"/>
    </source>
</evidence>
<organism evidence="3 4">
    <name type="scientific">Pontibacter indicus</name>
    <dbReference type="NCBI Taxonomy" id="1317125"/>
    <lineage>
        <taxon>Bacteria</taxon>
        <taxon>Pseudomonadati</taxon>
        <taxon>Bacteroidota</taxon>
        <taxon>Cytophagia</taxon>
        <taxon>Cytophagales</taxon>
        <taxon>Hymenobacteraceae</taxon>
        <taxon>Pontibacter</taxon>
    </lineage>
</organism>
<evidence type="ECO:0000313" key="3">
    <source>
        <dbReference type="EMBL" id="SIT92372.1"/>
    </source>
</evidence>
<dbReference type="Proteomes" id="UP000187181">
    <property type="component" value="Unassembled WGS sequence"/>
</dbReference>
<evidence type="ECO:0000256" key="1">
    <source>
        <dbReference type="PROSITE-ProRule" id="PRU00339"/>
    </source>
</evidence>
<dbReference type="SMART" id="SM00028">
    <property type="entry name" value="TPR"/>
    <property type="match status" value="5"/>
</dbReference>
<name>A0A1R3XL16_9BACT</name>
<dbReference type="Gene3D" id="3.40.50.10070">
    <property type="entry name" value="TolB, N-terminal domain"/>
    <property type="match status" value="1"/>
</dbReference>
<dbReference type="SUPFAM" id="SSF48452">
    <property type="entry name" value="TPR-like"/>
    <property type="match status" value="1"/>
</dbReference>
<dbReference type="PANTHER" id="PTHR43081:SF19">
    <property type="entry name" value="PH-SENSITIVE ADENYLATE CYCLASE RV1264"/>
    <property type="match status" value="1"/>
</dbReference>
<dbReference type="RefSeq" id="WP_076669746.1">
    <property type="nucleotide sequence ID" value="NZ_FTPP01000002.1"/>
</dbReference>
<dbReference type="InterPro" id="IPR001054">
    <property type="entry name" value="A/G_cyclase"/>
</dbReference>
<dbReference type="Gene3D" id="3.30.70.1230">
    <property type="entry name" value="Nucleotide cyclase"/>
    <property type="match status" value="1"/>
</dbReference>
<keyword evidence="1" id="KW-0802">TPR repeat</keyword>
<dbReference type="GO" id="GO:0035556">
    <property type="term" value="P:intracellular signal transduction"/>
    <property type="evidence" value="ECO:0007669"/>
    <property type="project" value="InterPro"/>
</dbReference>
<dbReference type="AlphaFoldDB" id="A0A1R3XL16"/>
<dbReference type="PROSITE" id="PS50005">
    <property type="entry name" value="TPR"/>
    <property type="match status" value="1"/>
</dbReference>
<dbReference type="GO" id="GO:0004016">
    <property type="term" value="F:adenylate cyclase activity"/>
    <property type="evidence" value="ECO:0007669"/>
    <property type="project" value="UniProtKB-ARBA"/>
</dbReference>
<sequence length="669" mass="75647">MSRHRQLAAILFTDIEGYSAMMQQNEKQALTVKNRHREVLQREHQRYHGRVVQYYGDGTLSVFQSAVEAVECALAMQSAFLEEPLVPVRMGLHMGDVVFDEEQLFGDGVNLASRVESLGVAGSVLFSDKIKDEIANHPEIKTYSVGIYRLKNIERPVEVFALDHEGLVKPTPNSLKGKTEEKKAPPLRTAKRAPAKSIAVLPLVNLSNDPEQQYFSEGVAEEIINALSSLKNLKVAGRTSSFKFSRETADLREVGEKLGVSTVLEGSVRKQGNRLRITVQLTKVEDGFHLWSERYDGSMDDIFAIQDKIAMAITEKMKVTLLEKGRGGLRKRPTQNTEAYELYLKGKFYLNRRGSYIVTGMKYLQRALELDPNFALAYADYADANVLLGLYGILPPKQVMFKGKQAAEKALQLNPSLCEAYTSLGSYYCYIWDLPKAEKHFLKALELNPNHAQTHLRYGLNYLAWMKGDFAKAEEHGRKAIKLEPLSALCFGIYAQILHAGGKFKEALAACKTGLDLDSYSFICNLYEGYSYLFLHQHEEALAVFERLMVLSSRHSFAHGALIMTLCKMGNIDRARAELKELKERASREYVVCTAIGIAAGWLNDDLDEAFYFFEKGLNEHDPLLVSLKYERWTPETVRQDPRYQKLLDKMNSPDKPFSDSLYKYGFGI</sequence>
<dbReference type="GO" id="GO:0006171">
    <property type="term" value="P:cAMP biosynthetic process"/>
    <property type="evidence" value="ECO:0007669"/>
    <property type="project" value="TreeGrafter"/>
</dbReference>
<gene>
    <name evidence="3" type="ORF">SAMN05444128_2823</name>
</gene>
<keyword evidence="4" id="KW-1185">Reference proteome</keyword>
<dbReference type="SUPFAM" id="SSF55073">
    <property type="entry name" value="Nucleotide cyclase"/>
    <property type="match status" value="1"/>
</dbReference>